<dbReference type="Pfam" id="PF03133">
    <property type="entry name" value="TTL"/>
    <property type="match status" value="1"/>
</dbReference>
<reference evidence="3 4" key="1">
    <citation type="submission" date="2025-04" db="UniProtKB">
        <authorList>
            <consortium name="RefSeq"/>
        </authorList>
    </citation>
    <scope>IDENTIFICATION</scope>
    <source>
        <strain evidence="3 4">USDA-PBARC FA_bdor</strain>
        <tissue evidence="3 4">Whole organism</tissue>
    </source>
</reference>
<dbReference type="InterPro" id="IPR053317">
    <property type="entry name" value="Tubulin_polyglutamylase"/>
</dbReference>
<dbReference type="RefSeq" id="XP_011301924.1">
    <property type="nucleotide sequence ID" value="XM_011303622.1"/>
</dbReference>
<evidence type="ECO:0000313" key="4">
    <source>
        <dbReference type="RefSeq" id="XP_011301925.1"/>
    </source>
</evidence>
<dbReference type="PANTHER" id="PTHR47113">
    <property type="entry name" value="LD09343P"/>
    <property type="match status" value="1"/>
</dbReference>
<evidence type="ECO:0000313" key="2">
    <source>
        <dbReference type="Proteomes" id="UP000694866"/>
    </source>
</evidence>
<gene>
    <name evidence="3 4" type="primary">TTLL15</name>
</gene>
<keyword evidence="1" id="KW-0472">Membrane</keyword>
<accession>A0A9R1T3A9</accession>
<dbReference type="Gene3D" id="3.30.470.20">
    <property type="entry name" value="ATP-grasp fold, B domain"/>
    <property type="match status" value="1"/>
</dbReference>
<dbReference type="PROSITE" id="PS51221">
    <property type="entry name" value="TTL"/>
    <property type="match status" value="1"/>
</dbReference>
<dbReference type="AlphaFoldDB" id="A0A9R1T2F5"/>
<proteinExistence type="predicted"/>
<sequence length="501" mass="58946">MPSNQKIQDDLEESIPEPEDSKFATMTKAVYNVMFLPVVFSVIAVLVFHYYDTLIESQISLAINDSKPLYWLYTKKEDEGHLRHVIKVLDKLGYRRGTNESDWDLLWAHDYPFKIFPNLKNLKPHQRVNHLPACGFFTNKVDLSTTDSQYLPRAFRLPDDKEAFLDFTRDFPEKRFVQKSNAHRGIRIKKSGEFDFDKEETFIQEFVEKPYLVDGFKFDMGIYTVITSVDPLRVYTYKGDVLFRFCPHTYHPFDPEDTKKYVVDDDYLPIWKVPSLKKFYTDLGFSMKDTFDAYVRSTGKDPGRVWNAVDEAIRDVLLKKEKLMGDVVKKYPGRKNFFELVRFDFIVDDQLNIFLMEANMSPNLSSAHFPPNRLLYEQVLFNMFALIGVGQRIDTPFIRPGTWEERSFEVADKNLVVLPEICSACADCFRVECQLCRQCFTEEMRSIFAQCYTEHQNKMDFKRVFPPPITKDMILKDYTLKNQLLVRWYQGKCQMDASWCT</sequence>
<name>A0A9R1T2F5_9HYME</name>
<keyword evidence="2" id="KW-1185">Reference proteome</keyword>
<organism evidence="2 3">
    <name type="scientific">Fopius arisanus</name>
    <dbReference type="NCBI Taxonomy" id="64838"/>
    <lineage>
        <taxon>Eukaryota</taxon>
        <taxon>Metazoa</taxon>
        <taxon>Ecdysozoa</taxon>
        <taxon>Arthropoda</taxon>
        <taxon>Hexapoda</taxon>
        <taxon>Insecta</taxon>
        <taxon>Pterygota</taxon>
        <taxon>Neoptera</taxon>
        <taxon>Endopterygota</taxon>
        <taxon>Hymenoptera</taxon>
        <taxon>Apocrita</taxon>
        <taxon>Ichneumonoidea</taxon>
        <taxon>Braconidae</taxon>
        <taxon>Opiinae</taxon>
        <taxon>Fopius</taxon>
    </lineage>
</organism>
<dbReference type="CTD" id="41300"/>
<dbReference type="KEGG" id="fas:105265855"/>
<dbReference type="GeneID" id="105265855"/>
<dbReference type="OrthoDB" id="202825at2759"/>
<dbReference type="InterPro" id="IPR004344">
    <property type="entry name" value="TTL/TTLL_fam"/>
</dbReference>
<dbReference type="PANTHER" id="PTHR47113:SF1">
    <property type="entry name" value="LD09343P"/>
    <property type="match status" value="1"/>
</dbReference>
<dbReference type="RefSeq" id="XP_011301925.1">
    <property type="nucleotide sequence ID" value="XM_011303623.1"/>
</dbReference>
<accession>A0A9R1T2F5</accession>
<feature type="transmembrane region" description="Helical" evidence="1">
    <location>
        <begin position="29"/>
        <end position="51"/>
    </location>
</feature>
<dbReference type="Proteomes" id="UP000694866">
    <property type="component" value="Unplaced"/>
</dbReference>
<evidence type="ECO:0000313" key="3">
    <source>
        <dbReference type="RefSeq" id="XP_011301924.1"/>
    </source>
</evidence>
<dbReference type="SUPFAM" id="SSF56059">
    <property type="entry name" value="Glutathione synthetase ATP-binding domain-like"/>
    <property type="match status" value="1"/>
</dbReference>
<keyword evidence="1" id="KW-0812">Transmembrane</keyword>
<evidence type="ECO:0000256" key="1">
    <source>
        <dbReference type="SAM" id="Phobius"/>
    </source>
</evidence>
<keyword evidence="1" id="KW-1133">Transmembrane helix</keyword>
<protein>
    <submittedName>
        <fullName evidence="3 4">Tubulin polyglutamylase TTLL6 isoform X1</fullName>
    </submittedName>
</protein>